<proteinExistence type="predicted"/>
<dbReference type="CDD" id="cd00156">
    <property type="entry name" value="REC"/>
    <property type="match status" value="1"/>
</dbReference>
<keyword evidence="5" id="KW-1185">Reference proteome</keyword>
<dbReference type="InterPro" id="IPR050595">
    <property type="entry name" value="Bact_response_regulator"/>
</dbReference>
<dbReference type="SMART" id="SM00448">
    <property type="entry name" value="REC"/>
    <property type="match status" value="1"/>
</dbReference>
<accession>A0A7X0PKG1</accession>
<evidence type="ECO:0000313" key="4">
    <source>
        <dbReference type="EMBL" id="MBB6563167.1"/>
    </source>
</evidence>
<sequence>MPFITILVEDNPTISETLVPALEELANARVVAIAATATGARQALERWRGQWQLMVVDLFLAAGSGLEVLQAVRQRNPSQHVYVLSNYATPDMRRRCQALGADGVFDKSTELDAFFEHCMGLPDPEPG</sequence>
<keyword evidence="4" id="KW-0238">DNA-binding</keyword>
<comment type="caution">
    <text evidence="4">The sequence shown here is derived from an EMBL/GenBank/DDBJ whole genome shotgun (WGS) entry which is preliminary data.</text>
</comment>
<dbReference type="Pfam" id="PF00072">
    <property type="entry name" value="Response_reg"/>
    <property type="match status" value="1"/>
</dbReference>
<dbReference type="PANTHER" id="PTHR44591">
    <property type="entry name" value="STRESS RESPONSE REGULATOR PROTEIN 1"/>
    <property type="match status" value="1"/>
</dbReference>
<dbReference type="GO" id="GO:0000160">
    <property type="term" value="P:phosphorelay signal transduction system"/>
    <property type="evidence" value="ECO:0007669"/>
    <property type="project" value="InterPro"/>
</dbReference>
<dbReference type="AlphaFoldDB" id="A0A7X0PKG1"/>
<evidence type="ECO:0000259" key="3">
    <source>
        <dbReference type="PROSITE" id="PS50110"/>
    </source>
</evidence>
<dbReference type="SUPFAM" id="SSF52172">
    <property type="entry name" value="CheY-like"/>
    <property type="match status" value="1"/>
</dbReference>
<dbReference type="PROSITE" id="PS50110">
    <property type="entry name" value="RESPONSE_REGULATORY"/>
    <property type="match status" value="1"/>
</dbReference>
<name>A0A7X0PKG1_9BURK</name>
<dbReference type="RefSeq" id="WP_184863912.1">
    <property type="nucleotide sequence ID" value="NZ_JACHLK010000017.1"/>
</dbReference>
<protein>
    <submittedName>
        <fullName evidence="4">DNA-binding NarL/FixJ family response regulator</fullName>
    </submittedName>
</protein>
<evidence type="ECO:0000313" key="5">
    <source>
        <dbReference type="Proteomes" id="UP000575083"/>
    </source>
</evidence>
<dbReference type="Gene3D" id="3.40.50.2300">
    <property type="match status" value="1"/>
</dbReference>
<evidence type="ECO:0000256" key="1">
    <source>
        <dbReference type="ARBA" id="ARBA00022553"/>
    </source>
</evidence>
<dbReference type="PANTHER" id="PTHR44591:SF3">
    <property type="entry name" value="RESPONSE REGULATORY DOMAIN-CONTAINING PROTEIN"/>
    <property type="match status" value="1"/>
</dbReference>
<dbReference type="Proteomes" id="UP000575083">
    <property type="component" value="Unassembled WGS sequence"/>
</dbReference>
<gene>
    <name evidence="4" type="ORF">HNP48_005886</name>
</gene>
<organism evidence="4 5">
    <name type="scientific">Acidovorax soli</name>
    <dbReference type="NCBI Taxonomy" id="592050"/>
    <lineage>
        <taxon>Bacteria</taxon>
        <taxon>Pseudomonadati</taxon>
        <taxon>Pseudomonadota</taxon>
        <taxon>Betaproteobacteria</taxon>
        <taxon>Burkholderiales</taxon>
        <taxon>Comamonadaceae</taxon>
        <taxon>Acidovorax</taxon>
    </lineage>
</organism>
<feature type="modified residue" description="4-aspartylphosphate" evidence="2">
    <location>
        <position position="57"/>
    </location>
</feature>
<reference evidence="4 5" key="1">
    <citation type="submission" date="2020-08" db="EMBL/GenBank/DDBJ databases">
        <title>Functional genomics of gut bacteria from endangered species of beetles.</title>
        <authorList>
            <person name="Carlos-Shanley C."/>
        </authorList>
    </citation>
    <scope>NUCLEOTIDE SEQUENCE [LARGE SCALE GENOMIC DNA]</scope>
    <source>
        <strain evidence="4 5">S00198</strain>
    </source>
</reference>
<dbReference type="GO" id="GO:0003677">
    <property type="term" value="F:DNA binding"/>
    <property type="evidence" value="ECO:0007669"/>
    <property type="project" value="UniProtKB-KW"/>
</dbReference>
<evidence type="ECO:0000256" key="2">
    <source>
        <dbReference type="PROSITE-ProRule" id="PRU00169"/>
    </source>
</evidence>
<dbReference type="InterPro" id="IPR001789">
    <property type="entry name" value="Sig_transdc_resp-reg_receiver"/>
</dbReference>
<dbReference type="EMBL" id="JACHLK010000017">
    <property type="protein sequence ID" value="MBB6563167.1"/>
    <property type="molecule type" value="Genomic_DNA"/>
</dbReference>
<feature type="domain" description="Response regulatory" evidence="3">
    <location>
        <begin position="4"/>
        <end position="122"/>
    </location>
</feature>
<keyword evidence="1 2" id="KW-0597">Phosphoprotein</keyword>
<dbReference type="InterPro" id="IPR011006">
    <property type="entry name" value="CheY-like_superfamily"/>
</dbReference>